<dbReference type="GO" id="GO:0016705">
    <property type="term" value="F:oxidoreductase activity, acting on paired donors, with incorporation or reduction of molecular oxygen"/>
    <property type="evidence" value="ECO:0007669"/>
    <property type="project" value="InterPro"/>
</dbReference>
<dbReference type="SUPFAM" id="SSF51679">
    <property type="entry name" value="Bacterial luciferase-like"/>
    <property type="match status" value="1"/>
</dbReference>
<dbReference type="PANTHER" id="PTHR43244:SF2">
    <property type="entry name" value="CONSERVED HYPOTHETICAL ALANINE AND PROLINE-RICH PROTEIN"/>
    <property type="match status" value="1"/>
</dbReference>
<dbReference type="InterPro" id="IPR050564">
    <property type="entry name" value="F420-G6PD/mer"/>
</dbReference>
<dbReference type="InterPro" id="IPR019921">
    <property type="entry name" value="Lucif-like_OxRdtase_Rv2161c"/>
</dbReference>
<proteinExistence type="predicted"/>
<name>A0A6J6MNR6_9ZZZZ</name>
<dbReference type="InterPro" id="IPR036661">
    <property type="entry name" value="Luciferase-like_sf"/>
</dbReference>
<evidence type="ECO:0000313" key="2">
    <source>
        <dbReference type="EMBL" id="CAB4675512.1"/>
    </source>
</evidence>
<organism evidence="2">
    <name type="scientific">freshwater metagenome</name>
    <dbReference type="NCBI Taxonomy" id="449393"/>
    <lineage>
        <taxon>unclassified sequences</taxon>
        <taxon>metagenomes</taxon>
        <taxon>ecological metagenomes</taxon>
    </lineage>
</organism>
<dbReference type="CDD" id="cd01097">
    <property type="entry name" value="Tetrahydromethanopterin_reductase"/>
    <property type="match status" value="1"/>
</dbReference>
<gene>
    <name evidence="2" type="ORF">UFOPK2242_01727</name>
</gene>
<dbReference type="PANTHER" id="PTHR43244">
    <property type="match status" value="1"/>
</dbReference>
<dbReference type="InterPro" id="IPR011251">
    <property type="entry name" value="Luciferase-like_dom"/>
</dbReference>
<dbReference type="NCBIfam" id="TIGR03619">
    <property type="entry name" value="F420_Rv2161c"/>
    <property type="match status" value="1"/>
</dbReference>
<dbReference type="EMBL" id="CAEZWM010000313">
    <property type="protein sequence ID" value="CAB4675512.1"/>
    <property type="molecule type" value="Genomic_DNA"/>
</dbReference>
<dbReference type="AlphaFoldDB" id="A0A6J6MNR6"/>
<accession>A0A6J6MNR6</accession>
<feature type="domain" description="Luciferase-like" evidence="1">
    <location>
        <begin position="31"/>
        <end position="251"/>
    </location>
</feature>
<dbReference type="Pfam" id="PF00296">
    <property type="entry name" value="Bac_luciferase"/>
    <property type="match status" value="1"/>
</dbReference>
<evidence type="ECO:0000259" key="1">
    <source>
        <dbReference type="Pfam" id="PF00296"/>
    </source>
</evidence>
<sequence length="295" mass="32126">MSWRSGAEGYGSPVKYGVTMFMTDRTIGPAALGRAVEERGLHSLYLPEHTHIPVSRKTAPPTGDEVLNDEYKRTLDPLIALAMCAAVTDRILLGTGIALVAQREPIVTAKAIATLDRESHGRFVLGIGFGWNQDELEDHGISMADRRDVVRDRIMAMRALWSDEVAEFHSKHAEIPPSWSWPKPWRSPERNGPPVLIGGAAGPKMFANIAEYADGWIPIGGAGIKQALPELAHACEEAGRDSSEMRIVPFGTLPDPGKLEYYASLGIEEVVLRLPGGDADSVLPILDGFAELVER</sequence>
<protein>
    <submittedName>
        <fullName evidence="2">Unannotated protein</fullName>
    </submittedName>
</protein>
<reference evidence="2" key="1">
    <citation type="submission" date="2020-05" db="EMBL/GenBank/DDBJ databases">
        <authorList>
            <person name="Chiriac C."/>
            <person name="Salcher M."/>
            <person name="Ghai R."/>
            <person name="Kavagutti S V."/>
        </authorList>
    </citation>
    <scope>NUCLEOTIDE SEQUENCE</scope>
</reference>
<dbReference type="Gene3D" id="3.20.20.30">
    <property type="entry name" value="Luciferase-like domain"/>
    <property type="match status" value="1"/>
</dbReference>